<dbReference type="InterPro" id="IPR001510">
    <property type="entry name" value="Znf_PARP"/>
</dbReference>
<evidence type="ECO:0000256" key="3">
    <source>
        <dbReference type="ARBA" id="ARBA00022771"/>
    </source>
</evidence>
<protein>
    <recommendedName>
        <fullName evidence="7">PARP-type domain-containing protein</fullName>
    </recommendedName>
</protein>
<keyword evidence="5" id="KW-0539">Nucleus</keyword>
<reference evidence="8" key="1">
    <citation type="journal article" date="2020" name="Stud. Mycol.">
        <title>101 Dothideomycetes genomes: a test case for predicting lifestyles and emergence of pathogens.</title>
        <authorList>
            <person name="Haridas S."/>
            <person name="Albert R."/>
            <person name="Binder M."/>
            <person name="Bloem J."/>
            <person name="Labutti K."/>
            <person name="Salamov A."/>
            <person name="Andreopoulos B."/>
            <person name="Baker S."/>
            <person name="Barry K."/>
            <person name="Bills G."/>
            <person name="Bluhm B."/>
            <person name="Cannon C."/>
            <person name="Castanera R."/>
            <person name="Culley D."/>
            <person name="Daum C."/>
            <person name="Ezra D."/>
            <person name="Gonzalez J."/>
            <person name="Henrissat B."/>
            <person name="Kuo A."/>
            <person name="Liang C."/>
            <person name="Lipzen A."/>
            <person name="Lutzoni F."/>
            <person name="Magnuson J."/>
            <person name="Mondo S."/>
            <person name="Nolan M."/>
            <person name="Ohm R."/>
            <person name="Pangilinan J."/>
            <person name="Park H.-J."/>
            <person name="Ramirez L."/>
            <person name="Alfaro M."/>
            <person name="Sun H."/>
            <person name="Tritt A."/>
            <person name="Yoshinaga Y."/>
            <person name="Zwiers L.-H."/>
            <person name="Turgeon B."/>
            <person name="Goodwin S."/>
            <person name="Spatafora J."/>
            <person name="Crous P."/>
            <person name="Grigoriev I."/>
        </authorList>
    </citation>
    <scope>NUCLEOTIDE SEQUENCE</scope>
    <source>
        <strain evidence="8">HMLAC05119</strain>
    </source>
</reference>
<name>A0A6A5QS53_AMPQU</name>
<organism evidence="8 9">
    <name type="scientific">Ampelomyces quisqualis</name>
    <name type="common">Powdery mildew agent</name>
    <dbReference type="NCBI Taxonomy" id="50730"/>
    <lineage>
        <taxon>Eukaryota</taxon>
        <taxon>Fungi</taxon>
        <taxon>Dikarya</taxon>
        <taxon>Ascomycota</taxon>
        <taxon>Pezizomycotina</taxon>
        <taxon>Dothideomycetes</taxon>
        <taxon>Pleosporomycetidae</taxon>
        <taxon>Pleosporales</taxon>
        <taxon>Pleosporineae</taxon>
        <taxon>Phaeosphaeriaceae</taxon>
        <taxon>Ampelomyces</taxon>
    </lineage>
</organism>
<dbReference type="Gene3D" id="3.30.1740.10">
    <property type="entry name" value="Zinc finger, PARP-type"/>
    <property type="match status" value="2"/>
</dbReference>
<dbReference type="EMBL" id="ML979134">
    <property type="protein sequence ID" value="KAF1917660.1"/>
    <property type="molecule type" value="Genomic_DNA"/>
</dbReference>
<evidence type="ECO:0000313" key="8">
    <source>
        <dbReference type="EMBL" id="KAF1917660.1"/>
    </source>
</evidence>
<dbReference type="Proteomes" id="UP000800096">
    <property type="component" value="Unassembled WGS sequence"/>
</dbReference>
<feature type="domain" description="PARP-type" evidence="7">
    <location>
        <begin position="34"/>
        <end position="118"/>
    </location>
</feature>
<dbReference type="SMART" id="SM01336">
    <property type="entry name" value="zf-PARP"/>
    <property type="match status" value="2"/>
</dbReference>
<dbReference type="GO" id="GO:0003677">
    <property type="term" value="F:DNA binding"/>
    <property type="evidence" value="ECO:0007669"/>
    <property type="project" value="InterPro"/>
</dbReference>
<evidence type="ECO:0000256" key="5">
    <source>
        <dbReference type="ARBA" id="ARBA00023242"/>
    </source>
</evidence>
<keyword evidence="9" id="KW-1185">Reference proteome</keyword>
<evidence type="ECO:0000256" key="1">
    <source>
        <dbReference type="ARBA" id="ARBA00004123"/>
    </source>
</evidence>
<keyword evidence="3" id="KW-0863">Zinc-finger</keyword>
<dbReference type="OrthoDB" id="429950at2759"/>
<dbReference type="AlphaFoldDB" id="A0A6A5QS53"/>
<proteinExistence type="predicted"/>
<evidence type="ECO:0000256" key="2">
    <source>
        <dbReference type="ARBA" id="ARBA00022723"/>
    </source>
</evidence>
<feature type="compositionally biased region" description="Basic residues" evidence="6">
    <location>
        <begin position="299"/>
        <end position="308"/>
    </location>
</feature>
<evidence type="ECO:0000259" key="7">
    <source>
        <dbReference type="PROSITE" id="PS50064"/>
    </source>
</evidence>
<feature type="region of interest" description="Disordered" evidence="6">
    <location>
        <begin position="1"/>
        <end position="20"/>
    </location>
</feature>
<evidence type="ECO:0000313" key="9">
    <source>
        <dbReference type="Proteomes" id="UP000800096"/>
    </source>
</evidence>
<dbReference type="GO" id="GO:0005634">
    <property type="term" value="C:nucleus"/>
    <property type="evidence" value="ECO:0007669"/>
    <property type="project" value="UniProtKB-SubCell"/>
</dbReference>
<dbReference type="SUPFAM" id="SSF57716">
    <property type="entry name" value="Glucocorticoid receptor-like (DNA-binding domain)"/>
    <property type="match status" value="2"/>
</dbReference>
<feature type="compositionally biased region" description="Basic residues" evidence="6">
    <location>
        <begin position="274"/>
        <end position="283"/>
    </location>
</feature>
<accession>A0A6A5QS53</accession>
<evidence type="ECO:0000256" key="6">
    <source>
        <dbReference type="SAM" id="MobiDB-lite"/>
    </source>
</evidence>
<dbReference type="GO" id="GO:0008270">
    <property type="term" value="F:zinc ion binding"/>
    <property type="evidence" value="ECO:0007669"/>
    <property type="project" value="UniProtKB-KW"/>
</dbReference>
<keyword evidence="2" id="KW-0479">Metal-binding</keyword>
<comment type="subcellular location">
    <subcellularLocation>
        <location evidence="1">Nucleus</location>
    </subcellularLocation>
</comment>
<gene>
    <name evidence="8" type="ORF">BDU57DRAFT_546883</name>
</gene>
<evidence type="ECO:0000256" key="4">
    <source>
        <dbReference type="ARBA" id="ARBA00022833"/>
    </source>
</evidence>
<feature type="compositionally biased region" description="Low complexity" evidence="6">
    <location>
        <begin position="1"/>
        <end position="11"/>
    </location>
</feature>
<feature type="region of interest" description="Disordered" evidence="6">
    <location>
        <begin position="237"/>
        <end position="335"/>
    </location>
</feature>
<dbReference type="InterPro" id="IPR036957">
    <property type="entry name" value="Znf_PARP_sf"/>
</dbReference>
<dbReference type="PROSITE" id="PS50064">
    <property type="entry name" value="ZF_PARP_2"/>
    <property type="match status" value="1"/>
</dbReference>
<dbReference type="Pfam" id="PF00645">
    <property type="entry name" value="zf-PARP"/>
    <property type="match status" value="2"/>
</dbReference>
<sequence length="335" mass="37372">MATETATTTRTKGVEGYEGEGPKWRLEHASSALAVCQKAACKRAKTKFVKGELRIGTHTHFEPEDRWYMAWRHWGCATKFQIRGLKEVTEEDVTRAPGYDRLSSAAQEQVQLAFENGHIVDKGFKGIDTDLAKVPKKYAGEFQNATAYKVDLATRGTASCRKPECPKGALKIAKGELRLGICVPYDDDHASWVYKHWMCISKCDLEGIQTRCNGDVSEIDGFSALPVEHQRVVGETMETGEVVEPPQPPAPVVKPKKTRNKVESDDSNAETLKPKRKTRAKNKKNAEDENDSDDESKTKPKCQGKGQKRASDEMDESSEPEYVPKKTRSRAAPIE</sequence>
<keyword evidence="4" id="KW-0862">Zinc</keyword>